<proteinExistence type="predicted"/>
<sequence>MNANTFLTNISRSLSSLEKQNDSLSEAIDENESKLEEIHKSITDVSTLIQQQNISVNNQINFIKEDISQLKSEQNNILDKINEVLLKVENSSNNQSRFLTKSCRRKKFKSVDDLLGSNSESEAANDKKLNPYDLTPTLVALIRNRMKENEQDSKDSNDESIENEFSFNYSKSFTHKVNQKVLKAYYSFYIKDYKTRGDNLKKSKTIKINNRRKNRTLKKFNARNNAIDTFDTEILGHPIKEVRRNDKAIKVRDIVDSKVEQQRQAKSRKGSAISPNKARFRQLSSFIPAYPTSLNFLRWAIKTSYDLNTILSNAIDSDSEYEVQNISNPTSRMNINSNERNPVIKFAVNGEELYGSEKIEDTFGNPPKNYYNFVIQGICYCYKCKRGLDRSFKLHEISDFHINNVNNENAGENGPEYGNEDEGNSPPTESEFVGNSQIH</sequence>
<gene>
    <name evidence="3" type="ORF">FWILDA_LOCUS12244</name>
</gene>
<evidence type="ECO:0000256" key="2">
    <source>
        <dbReference type="SAM" id="MobiDB-lite"/>
    </source>
</evidence>
<name>A0A9W4WTZ8_9GLOM</name>
<feature type="compositionally biased region" description="Polar residues" evidence="2">
    <location>
        <begin position="425"/>
        <end position="439"/>
    </location>
</feature>
<feature type="compositionally biased region" description="Low complexity" evidence="2">
    <location>
        <begin position="404"/>
        <end position="417"/>
    </location>
</feature>
<protein>
    <submittedName>
        <fullName evidence="3">11969_t:CDS:1</fullName>
    </submittedName>
</protein>
<keyword evidence="1" id="KW-0175">Coiled coil</keyword>
<keyword evidence="4" id="KW-1185">Reference proteome</keyword>
<dbReference type="Proteomes" id="UP001153678">
    <property type="component" value="Unassembled WGS sequence"/>
</dbReference>
<dbReference type="OrthoDB" id="2360498at2759"/>
<comment type="caution">
    <text evidence="3">The sequence shown here is derived from an EMBL/GenBank/DDBJ whole genome shotgun (WGS) entry which is preliminary data.</text>
</comment>
<reference evidence="3" key="1">
    <citation type="submission" date="2022-08" db="EMBL/GenBank/DDBJ databases">
        <authorList>
            <person name="Kallberg Y."/>
            <person name="Tangrot J."/>
            <person name="Rosling A."/>
        </authorList>
    </citation>
    <scope>NUCLEOTIDE SEQUENCE</scope>
    <source>
        <strain evidence="3">Wild A</strain>
    </source>
</reference>
<feature type="region of interest" description="Disordered" evidence="2">
    <location>
        <begin position="404"/>
        <end position="439"/>
    </location>
</feature>
<accession>A0A9W4WTZ8</accession>
<evidence type="ECO:0000313" key="4">
    <source>
        <dbReference type="Proteomes" id="UP001153678"/>
    </source>
</evidence>
<evidence type="ECO:0000256" key="1">
    <source>
        <dbReference type="SAM" id="Coils"/>
    </source>
</evidence>
<dbReference type="AlphaFoldDB" id="A0A9W4WTZ8"/>
<feature type="coiled-coil region" evidence="1">
    <location>
        <begin position="7"/>
        <end position="73"/>
    </location>
</feature>
<evidence type="ECO:0000313" key="3">
    <source>
        <dbReference type="EMBL" id="CAI2185772.1"/>
    </source>
</evidence>
<dbReference type="EMBL" id="CAMKVN010003862">
    <property type="protein sequence ID" value="CAI2185772.1"/>
    <property type="molecule type" value="Genomic_DNA"/>
</dbReference>
<organism evidence="3 4">
    <name type="scientific">Funneliformis geosporum</name>
    <dbReference type="NCBI Taxonomy" id="1117311"/>
    <lineage>
        <taxon>Eukaryota</taxon>
        <taxon>Fungi</taxon>
        <taxon>Fungi incertae sedis</taxon>
        <taxon>Mucoromycota</taxon>
        <taxon>Glomeromycotina</taxon>
        <taxon>Glomeromycetes</taxon>
        <taxon>Glomerales</taxon>
        <taxon>Glomeraceae</taxon>
        <taxon>Funneliformis</taxon>
    </lineage>
</organism>